<feature type="transmembrane region" description="Helical" evidence="1">
    <location>
        <begin position="20"/>
        <end position="38"/>
    </location>
</feature>
<protein>
    <submittedName>
        <fullName evidence="3">DUF4968 domain-containing protein</fullName>
    </submittedName>
</protein>
<sequence>MRARTSLIKKKRQTGNSTKLYRLPIIALLVFAICGYGLKAQSSKNHHYTKIANGIILNPIQGPNPGQYLKLQFVTPTTLHVSIKTDNHFDSNPTLMVENRPINTVDFQISTRQGGQQLVLKSSKLQSAVDLTTGLVSYLDKNGKTLLEEAGARSFQPVSIGAAGYYGITQVFNNIQNVPLYGLGGNQLGYTDMRGKDLEMIQYNSNVFNPFLVSTGHFALFWNNTSITYYGHPEKFKDLNSLQLFDKSGKPGALTATYITDSTKPERSITRLENTIGYQFAKDTASLPAGFKMDNRSKVIWEGQIASSDATAMHDFILKFGGYIKVWLNDSLALDWWRQAWNPAEAPFRLNMETNKNTI</sequence>
<dbReference type="Gene3D" id="2.60.40.1760">
    <property type="entry name" value="glycosyl hydrolase (family 31)"/>
    <property type="match status" value="1"/>
</dbReference>
<dbReference type="PROSITE" id="PS51820">
    <property type="entry name" value="PA14"/>
    <property type="match status" value="1"/>
</dbReference>
<dbReference type="AlphaFoldDB" id="A0A5B8VKG2"/>
<dbReference type="InterPro" id="IPR037524">
    <property type="entry name" value="PA14/GLEYA"/>
</dbReference>
<evidence type="ECO:0000259" key="2">
    <source>
        <dbReference type="PROSITE" id="PS51820"/>
    </source>
</evidence>
<keyword evidence="1" id="KW-0812">Transmembrane</keyword>
<proteinExistence type="predicted"/>
<dbReference type="InterPro" id="IPR011013">
    <property type="entry name" value="Gal_mutarotase_sf_dom"/>
</dbReference>
<dbReference type="EMBL" id="CP042434">
    <property type="protein sequence ID" value="QEC71673.1"/>
    <property type="molecule type" value="Genomic_DNA"/>
</dbReference>
<dbReference type="Gene3D" id="2.60.120.380">
    <property type="match status" value="1"/>
</dbReference>
<keyword evidence="4" id="KW-1185">Reference proteome</keyword>
<dbReference type="KEGG" id="agi:FSB73_08365"/>
<keyword evidence="1" id="KW-1133">Transmembrane helix</keyword>
<evidence type="ECO:0000313" key="4">
    <source>
        <dbReference type="Proteomes" id="UP000321291"/>
    </source>
</evidence>
<evidence type="ECO:0000313" key="3">
    <source>
        <dbReference type="EMBL" id="QEC71673.1"/>
    </source>
</evidence>
<dbReference type="GO" id="GO:0030246">
    <property type="term" value="F:carbohydrate binding"/>
    <property type="evidence" value="ECO:0007669"/>
    <property type="project" value="InterPro"/>
</dbReference>
<name>A0A5B8VKG2_9BACT</name>
<dbReference type="Proteomes" id="UP000321291">
    <property type="component" value="Chromosome"/>
</dbReference>
<organism evidence="3 4">
    <name type="scientific">Arachidicoccus ginsenosidivorans</name>
    <dbReference type="NCBI Taxonomy" id="496057"/>
    <lineage>
        <taxon>Bacteria</taxon>
        <taxon>Pseudomonadati</taxon>
        <taxon>Bacteroidota</taxon>
        <taxon>Chitinophagia</taxon>
        <taxon>Chitinophagales</taxon>
        <taxon>Chitinophagaceae</taxon>
        <taxon>Arachidicoccus</taxon>
    </lineage>
</organism>
<evidence type="ECO:0000256" key="1">
    <source>
        <dbReference type="SAM" id="Phobius"/>
    </source>
</evidence>
<reference evidence="3 4" key="1">
    <citation type="journal article" date="2017" name="Int. J. Syst. Evol. Microbiol.">
        <title>Arachidicoccus ginsenosidivorans sp. nov., with ginsenoside-converting activity isolated from ginseng cultivating soil.</title>
        <authorList>
            <person name="Siddiqi M.Z."/>
            <person name="Aslam Z."/>
            <person name="Im W.T."/>
        </authorList>
    </citation>
    <scope>NUCLEOTIDE SEQUENCE [LARGE SCALE GENOMIC DNA]</scope>
    <source>
        <strain evidence="3 4">Gsoil 809</strain>
    </source>
</reference>
<gene>
    <name evidence="3" type="ORF">FSB73_08365</name>
</gene>
<dbReference type="SUPFAM" id="SSF74650">
    <property type="entry name" value="Galactose mutarotase-like"/>
    <property type="match status" value="1"/>
</dbReference>
<dbReference type="CDD" id="cd14752">
    <property type="entry name" value="GH31_N"/>
    <property type="match status" value="1"/>
</dbReference>
<keyword evidence="1" id="KW-0472">Membrane</keyword>
<feature type="domain" description="PA14" evidence="2">
    <location>
        <begin position="248"/>
        <end position="359"/>
    </location>
</feature>
<accession>A0A5B8VKG2</accession>
<dbReference type="GO" id="GO:0003824">
    <property type="term" value="F:catalytic activity"/>
    <property type="evidence" value="ECO:0007669"/>
    <property type="project" value="InterPro"/>
</dbReference>
<dbReference type="GO" id="GO:0005975">
    <property type="term" value="P:carbohydrate metabolic process"/>
    <property type="evidence" value="ECO:0007669"/>
    <property type="project" value="InterPro"/>
</dbReference>
<dbReference type="RefSeq" id="WP_146781050.1">
    <property type="nucleotide sequence ID" value="NZ_CP042434.1"/>
</dbReference>